<reference evidence="1 2" key="1">
    <citation type="journal article" date="2018" name="Nat. Biotechnol.">
        <title>A standardized bacterial taxonomy based on genome phylogeny substantially revises the tree of life.</title>
        <authorList>
            <person name="Parks D.H."/>
            <person name="Chuvochina M."/>
            <person name="Waite D.W."/>
            <person name="Rinke C."/>
            <person name="Skarshewski A."/>
            <person name="Chaumeil P.A."/>
            <person name="Hugenholtz P."/>
        </authorList>
    </citation>
    <scope>NUCLEOTIDE SEQUENCE [LARGE SCALE GENOMIC DNA]</scope>
    <source>
        <strain evidence="1">UBA10227</strain>
    </source>
</reference>
<proteinExistence type="predicted"/>
<evidence type="ECO:0000313" key="2">
    <source>
        <dbReference type="Proteomes" id="UP000263268"/>
    </source>
</evidence>
<organism evidence="1 2">
    <name type="scientific">Xanthomarina gelatinilytica</name>
    <dbReference type="NCBI Taxonomy" id="1137281"/>
    <lineage>
        <taxon>Bacteria</taxon>
        <taxon>Pseudomonadati</taxon>
        <taxon>Bacteroidota</taxon>
        <taxon>Flavobacteriia</taxon>
        <taxon>Flavobacteriales</taxon>
        <taxon>Flavobacteriaceae</taxon>
        <taxon>Xanthomarina</taxon>
    </lineage>
</organism>
<accession>A0A3D6BVM6</accession>
<name>A0A3D6BVM6_9FLAO</name>
<gene>
    <name evidence="1" type="ORF">DHV22_11080</name>
</gene>
<dbReference type="AlphaFoldDB" id="A0A3D6BVM6"/>
<protein>
    <submittedName>
        <fullName evidence="1">Uncharacterized protein</fullName>
    </submittedName>
</protein>
<feature type="non-terminal residue" evidence="1">
    <location>
        <position position="86"/>
    </location>
</feature>
<dbReference type="EMBL" id="DPRK01000179">
    <property type="protein sequence ID" value="HCY82095.1"/>
    <property type="molecule type" value="Genomic_DNA"/>
</dbReference>
<dbReference type="Proteomes" id="UP000263268">
    <property type="component" value="Unassembled WGS sequence"/>
</dbReference>
<comment type="caution">
    <text evidence="1">The sequence shown here is derived from an EMBL/GenBank/DDBJ whole genome shotgun (WGS) entry which is preliminary data.</text>
</comment>
<sequence>MKTKISNNGVLPQTEVNFTELAAQLEATNQAAQQTLSSAPSTAQAETKLKQARTAGYYESGMALNITHGIQVVDYLITYGAAYNPS</sequence>
<evidence type="ECO:0000313" key="1">
    <source>
        <dbReference type="EMBL" id="HCY82095.1"/>
    </source>
</evidence>